<organism evidence="2 3">
    <name type="scientific">Thalassolituus maritimus</name>
    <dbReference type="NCBI Taxonomy" id="484498"/>
    <lineage>
        <taxon>Bacteria</taxon>
        <taxon>Pseudomonadati</taxon>
        <taxon>Pseudomonadota</taxon>
        <taxon>Gammaproteobacteria</taxon>
        <taxon>Oceanospirillales</taxon>
        <taxon>Oceanospirillaceae</taxon>
        <taxon>Thalassolituus</taxon>
    </lineage>
</organism>
<protein>
    <submittedName>
        <fullName evidence="2">Glutathione S-transferase</fullName>
    </submittedName>
</protein>
<dbReference type="RefSeq" id="WP_076515093.1">
    <property type="nucleotide sequence ID" value="NZ_FTOH01000004.1"/>
</dbReference>
<evidence type="ECO:0000313" key="3">
    <source>
        <dbReference type="Proteomes" id="UP000185639"/>
    </source>
</evidence>
<dbReference type="SFLD" id="SFLDS00019">
    <property type="entry name" value="Glutathione_Transferase_(cytos"/>
    <property type="match status" value="1"/>
</dbReference>
<dbReference type="InterPro" id="IPR040079">
    <property type="entry name" value="Glutathione_S-Trfase"/>
</dbReference>
<dbReference type="PANTHER" id="PTHR42673">
    <property type="entry name" value="MALEYLACETOACETATE ISOMERASE"/>
    <property type="match status" value="1"/>
</dbReference>
<feature type="domain" description="GST N-terminal" evidence="1">
    <location>
        <begin position="1"/>
        <end position="78"/>
    </location>
</feature>
<dbReference type="PROSITE" id="PS50404">
    <property type="entry name" value="GST_NTER"/>
    <property type="match status" value="1"/>
</dbReference>
<evidence type="ECO:0000313" key="2">
    <source>
        <dbReference type="EMBL" id="SIS77927.1"/>
    </source>
</evidence>
<dbReference type="CDD" id="cd00570">
    <property type="entry name" value="GST_N_family"/>
    <property type="match status" value="1"/>
</dbReference>
<dbReference type="PANTHER" id="PTHR42673:SF4">
    <property type="entry name" value="MALEYLACETOACETATE ISOMERASE"/>
    <property type="match status" value="1"/>
</dbReference>
<dbReference type="Gene3D" id="3.40.30.10">
    <property type="entry name" value="Glutaredoxin"/>
    <property type="match status" value="1"/>
</dbReference>
<evidence type="ECO:0000259" key="1">
    <source>
        <dbReference type="PROSITE" id="PS50404"/>
    </source>
</evidence>
<dbReference type="GO" id="GO:0016034">
    <property type="term" value="F:maleylacetoacetate isomerase activity"/>
    <property type="evidence" value="ECO:0007669"/>
    <property type="project" value="TreeGrafter"/>
</dbReference>
<dbReference type="InterPro" id="IPR036282">
    <property type="entry name" value="Glutathione-S-Trfase_C_sf"/>
</dbReference>
<reference evidence="3" key="1">
    <citation type="submission" date="2017-01" db="EMBL/GenBank/DDBJ databases">
        <authorList>
            <person name="Varghese N."/>
            <person name="Submissions S."/>
        </authorList>
    </citation>
    <scope>NUCLEOTIDE SEQUENCE [LARGE SCALE GENOMIC DNA]</scope>
    <source>
        <strain evidence="3">DSM 24913</strain>
    </source>
</reference>
<sequence length="243" mass="28190">MIKLYQFPVSHYCEKVRWALDFKGLKYRKINLVPGPHVRKVLQMASRSQVPVLEDGKVIVQGSAEIIDYLESKYPERSLTPKDPSLAEQARAWEERLDRIAGPAVRTFNYHFLLPFPRAIVPLLTAKQSLIVSMMFYVGYRKLSNTLRGWMNINETSAHKAMNDMDELLNELRQIYANTRYLVGDEFTRADLTACALFAPLFRPNGYGLKWPTDVEEPAEMQHWKASHERALQSLAIRYEQNR</sequence>
<dbReference type="SUPFAM" id="SSF52833">
    <property type="entry name" value="Thioredoxin-like"/>
    <property type="match status" value="1"/>
</dbReference>
<dbReference type="Pfam" id="PF00043">
    <property type="entry name" value="GST_C"/>
    <property type="match status" value="1"/>
</dbReference>
<dbReference type="InterPro" id="IPR004046">
    <property type="entry name" value="GST_C"/>
</dbReference>
<gene>
    <name evidence="2" type="ORF">SAMN05421686_104248</name>
</gene>
<dbReference type="OrthoDB" id="5242791at2"/>
<dbReference type="Gene3D" id="1.20.1050.10">
    <property type="match status" value="1"/>
</dbReference>
<proteinExistence type="predicted"/>
<dbReference type="STRING" id="484498.SAMN05421686_104248"/>
<keyword evidence="2" id="KW-0808">Transferase</keyword>
<accession>A0A1N7LVT0</accession>
<dbReference type="Proteomes" id="UP000185639">
    <property type="component" value="Unassembled WGS sequence"/>
</dbReference>
<keyword evidence="3" id="KW-1185">Reference proteome</keyword>
<dbReference type="SUPFAM" id="SSF47616">
    <property type="entry name" value="GST C-terminal domain-like"/>
    <property type="match status" value="1"/>
</dbReference>
<dbReference type="PROSITE" id="PS51354">
    <property type="entry name" value="GLUTAREDOXIN_2"/>
    <property type="match status" value="1"/>
</dbReference>
<dbReference type="GO" id="GO:0004364">
    <property type="term" value="F:glutathione transferase activity"/>
    <property type="evidence" value="ECO:0007669"/>
    <property type="project" value="TreeGrafter"/>
</dbReference>
<dbReference type="InterPro" id="IPR036249">
    <property type="entry name" value="Thioredoxin-like_sf"/>
</dbReference>
<dbReference type="InterPro" id="IPR004045">
    <property type="entry name" value="Glutathione_S-Trfase_N"/>
</dbReference>
<dbReference type="AlphaFoldDB" id="A0A1N7LVT0"/>
<dbReference type="GO" id="GO:0006559">
    <property type="term" value="P:L-phenylalanine catabolic process"/>
    <property type="evidence" value="ECO:0007669"/>
    <property type="project" value="TreeGrafter"/>
</dbReference>
<dbReference type="GO" id="GO:0006749">
    <property type="term" value="P:glutathione metabolic process"/>
    <property type="evidence" value="ECO:0007669"/>
    <property type="project" value="TreeGrafter"/>
</dbReference>
<dbReference type="EMBL" id="FTOH01000004">
    <property type="protein sequence ID" value="SIS77927.1"/>
    <property type="molecule type" value="Genomic_DNA"/>
</dbReference>
<dbReference type="Pfam" id="PF13417">
    <property type="entry name" value="GST_N_3"/>
    <property type="match status" value="1"/>
</dbReference>
<name>A0A1N7LVT0_9GAMM</name>